<dbReference type="PROSITE" id="PS51257">
    <property type="entry name" value="PROKAR_LIPOPROTEIN"/>
    <property type="match status" value="1"/>
</dbReference>
<organism evidence="2 3">
    <name type="scientific">Thalassotalea psychrophila</name>
    <dbReference type="NCBI Taxonomy" id="3065647"/>
    <lineage>
        <taxon>Bacteria</taxon>
        <taxon>Pseudomonadati</taxon>
        <taxon>Pseudomonadota</taxon>
        <taxon>Gammaproteobacteria</taxon>
        <taxon>Alteromonadales</taxon>
        <taxon>Colwelliaceae</taxon>
        <taxon>Thalassotalea</taxon>
    </lineage>
</organism>
<dbReference type="Proteomes" id="UP001258994">
    <property type="component" value="Chromosome"/>
</dbReference>
<name>A0ABY9TRV3_9GAMM</name>
<dbReference type="EMBL" id="CP134145">
    <property type="protein sequence ID" value="WNC71151.1"/>
    <property type="molecule type" value="Genomic_DNA"/>
</dbReference>
<sequence>MNIKTIILVASVITLGACSSTESQDNKKDEMTLASAKSNGMVCEHRASTGSHLKKRSCMSKELADEIREHNKHDMGKLLNSNKGDRQTRDIAGGQ</sequence>
<gene>
    <name evidence="2" type="ORF">RGQ13_13595</name>
</gene>
<evidence type="ECO:0008006" key="4">
    <source>
        <dbReference type="Google" id="ProtNLM"/>
    </source>
</evidence>
<evidence type="ECO:0000313" key="2">
    <source>
        <dbReference type="EMBL" id="WNC71151.1"/>
    </source>
</evidence>
<feature type="region of interest" description="Disordered" evidence="1">
    <location>
        <begin position="71"/>
        <end position="95"/>
    </location>
</feature>
<evidence type="ECO:0000256" key="1">
    <source>
        <dbReference type="SAM" id="MobiDB-lite"/>
    </source>
</evidence>
<proteinExistence type="predicted"/>
<dbReference type="RefSeq" id="WP_348390286.1">
    <property type="nucleotide sequence ID" value="NZ_CP134145.1"/>
</dbReference>
<accession>A0ABY9TRV3</accession>
<keyword evidence="3" id="KW-1185">Reference proteome</keyword>
<evidence type="ECO:0000313" key="3">
    <source>
        <dbReference type="Proteomes" id="UP001258994"/>
    </source>
</evidence>
<reference evidence="3" key="1">
    <citation type="submission" date="2023-09" db="EMBL/GenBank/DDBJ databases">
        <authorList>
            <person name="Li S."/>
            <person name="Li X."/>
            <person name="Zhang C."/>
            <person name="Zhao Z."/>
        </authorList>
    </citation>
    <scope>NUCLEOTIDE SEQUENCE [LARGE SCALE GENOMIC DNA]</scope>
    <source>
        <strain evidence="3">SQ149</strain>
    </source>
</reference>
<protein>
    <recommendedName>
        <fullName evidence="4">Lipoprotein</fullName>
    </recommendedName>
</protein>